<dbReference type="CDD" id="cd03442">
    <property type="entry name" value="BFIT_BACH"/>
    <property type="match status" value="1"/>
</dbReference>
<keyword evidence="1" id="KW-0378">Hydrolase</keyword>
<dbReference type="GO" id="GO:0016790">
    <property type="term" value="F:thiolester hydrolase activity"/>
    <property type="evidence" value="ECO:0007669"/>
    <property type="project" value="UniProtKB-ARBA"/>
</dbReference>
<organism evidence="3 4">
    <name type="scientific">Neptunomonas marina</name>
    <dbReference type="NCBI Taxonomy" id="1815562"/>
    <lineage>
        <taxon>Bacteria</taxon>
        <taxon>Pseudomonadati</taxon>
        <taxon>Pseudomonadota</taxon>
        <taxon>Gammaproteobacteria</taxon>
        <taxon>Oceanospirillales</taxon>
        <taxon>Oceanospirillaceae</taxon>
        <taxon>Neptunomonas</taxon>
    </lineage>
</organism>
<name>A0A437QBE2_9GAMM</name>
<dbReference type="SUPFAM" id="SSF54637">
    <property type="entry name" value="Thioesterase/thiol ester dehydrase-isomerase"/>
    <property type="match status" value="1"/>
</dbReference>
<dbReference type="Proteomes" id="UP000282818">
    <property type="component" value="Unassembled WGS sequence"/>
</dbReference>
<protein>
    <submittedName>
        <fullName evidence="3">Acyl-CoA thioesterase</fullName>
    </submittedName>
</protein>
<comment type="caution">
    <text evidence="3">The sequence shown here is derived from an EMBL/GenBank/DDBJ whole genome shotgun (WGS) entry which is preliminary data.</text>
</comment>
<dbReference type="InterPro" id="IPR033120">
    <property type="entry name" value="HOTDOG_ACOT"/>
</dbReference>
<sequence>MFGDVFGGWVSSQAVLAAEMRAGAVTEGRVATVSTGGMEFFSPVLVGTILSFYTQVVETGTSSIRIKVEVWGRCPDGSTRRKVTETECVQVAIDNSGHIRAFSA</sequence>
<dbReference type="EMBL" id="SACQ01000002">
    <property type="protein sequence ID" value="RVU31846.1"/>
    <property type="molecule type" value="Genomic_DNA"/>
</dbReference>
<evidence type="ECO:0000259" key="2">
    <source>
        <dbReference type="PROSITE" id="PS51770"/>
    </source>
</evidence>
<reference evidence="3 4" key="1">
    <citation type="submission" date="2019-01" db="EMBL/GenBank/DDBJ databases">
        <authorList>
            <person name="Chen W.-M."/>
        </authorList>
    </citation>
    <scope>NUCLEOTIDE SEQUENCE [LARGE SCALE GENOMIC DNA]</scope>
    <source>
        <strain evidence="3 4">HPM-16</strain>
    </source>
</reference>
<gene>
    <name evidence="3" type="ORF">EOE65_07440</name>
</gene>
<dbReference type="AlphaFoldDB" id="A0A437QBE2"/>
<accession>A0A437QBE2</accession>
<feature type="domain" description="HotDog ACOT-type" evidence="2">
    <location>
        <begin position="1"/>
        <end position="96"/>
    </location>
</feature>
<dbReference type="InterPro" id="IPR006683">
    <property type="entry name" value="Thioestr_dom"/>
</dbReference>
<evidence type="ECO:0000256" key="1">
    <source>
        <dbReference type="PROSITE-ProRule" id="PRU01106"/>
    </source>
</evidence>
<evidence type="ECO:0000313" key="4">
    <source>
        <dbReference type="Proteomes" id="UP000282818"/>
    </source>
</evidence>
<dbReference type="PROSITE" id="PS51770">
    <property type="entry name" value="HOTDOG_ACOT"/>
    <property type="match status" value="1"/>
</dbReference>
<evidence type="ECO:0000313" key="3">
    <source>
        <dbReference type="EMBL" id="RVU31846.1"/>
    </source>
</evidence>
<keyword evidence="4" id="KW-1185">Reference proteome</keyword>
<dbReference type="Pfam" id="PF03061">
    <property type="entry name" value="4HBT"/>
    <property type="match status" value="1"/>
</dbReference>
<dbReference type="Gene3D" id="3.10.129.10">
    <property type="entry name" value="Hotdog Thioesterase"/>
    <property type="match status" value="1"/>
</dbReference>
<dbReference type="InterPro" id="IPR029069">
    <property type="entry name" value="HotDog_dom_sf"/>
</dbReference>
<proteinExistence type="predicted"/>